<dbReference type="Gene3D" id="3.30.40.10">
    <property type="entry name" value="Zinc/RING finger domain, C3HC4 (zinc finger)"/>
    <property type="match status" value="2"/>
</dbReference>
<keyword evidence="4" id="KW-0862">Zinc</keyword>
<evidence type="ECO:0000259" key="5">
    <source>
        <dbReference type="SMART" id="SM00249"/>
    </source>
</evidence>
<proteinExistence type="predicted"/>
<dbReference type="GeneID" id="108994165"/>
<keyword evidence="2" id="KW-0677">Repeat</keyword>
<organism evidence="6 7">
    <name type="scientific">Juglans regia</name>
    <name type="common">English walnut</name>
    <dbReference type="NCBI Taxonomy" id="51240"/>
    <lineage>
        <taxon>Eukaryota</taxon>
        <taxon>Viridiplantae</taxon>
        <taxon>Streptophyta</taxon>
        <taxon>Embryophyta</taxon>
        <taxon>Tracheophyta</taxon>
        <taxon>Spermatophyta</taxon>
        <taxon>Magnoliopsida</taxon>
        <taxon>eudicotyledons</taxon>
        <taxon>Gunneridae</taxon>
        <taxon>Pentapetalae</taxon>
        <taxon>rosids</taxon>
        <taxon>fabids</taxon>
        <taxon>Fagales</taxon>
        <taxon>Juglandaceae</taxon>
        <taxon>Juglans</taxon>
    </lineage>
</organism>
<evidence type="ECO:0000256" key="4">
    <source>
        <dbReference type="ARBA" id="ARBA00022833"/>
    </source>
</evidence>
<keyword evidence="1" id="KW-0479">Metal-binding</keyword>
<evidence type="ECO:0000313" key="8">
    <source>
        <dbReference type="RefSeq" id="XP_018824835.2"/>
    </source>
</evidence>
<dbReference type="InterPro" id="IPR011011">
    <property type="entry name" value="Znf_FYVE_PHD"/>
</dbReference>
<dbReference type="RefSeq" id="XP_018824830.2">
    <property type="nucleotide sequence ID" value="XM_018969285.2"/>
</dbReference>
<dbReference type="Proteomes" id="UP000235220">
    <property type="component" value="Chromosome 9"/>
</dbReference>
<feature type="domain" description="Zinc finger PHD-type" evidence="5">
    <location>
        <begin position="102"/>
        <end position="168"/>
    </location>
</feature>
<reference evidence="7 8" key="1">
    <citation type="submission" date="2025-04" db="UniProtKB">
        <authorList>
            <consortium name="RefSeq"/>
        </authorList>
    </citation>
    <scope>IDENTIFICATION</scope>
    <source>
        <tissue evidence="7 8">Leaves</tissue>
    </source>
</reference>
<dbReference type="AlphaFoldDB" id="A0A2I4EZK3"/>
<dbReference type="Pfam" id="PF22908">
    <property type="entry name" value="PHD_NSD"/>
    <property type="match status" value="1"/>
</dbReference>
<evidence type="ECO:0000256" key="3">
    <source>
        <dbReference type="ARBA" id="ARBA00022771"/>
    </source>
</evidence>
<dbReference type="PANTHER" id="PTHR46235:SF3">
    <property type="entry name" value="PHD FINGER-CONTAINING PROTEIN DDB_G0268158"/>
    <property type="match status" value="1"/>
</dbReference>
<dbReference type="Pfam" id="PF23004">
    <property type="entry name" value="PHDvar_NSD"/>
    <property type="match status" value="1"/>
</dbReference>
<dbReference type="SUPFAM" id="SSF57903">
    <property type="entry name" value="FYVE/PHD zinc finger"/>
    <property type="match status" value="1"/>
</dbReference>
<dbReference type="GO" id="GO:0006338">
    <property type="term" value="P:chromatin remodeling"/>
    <property type="evidence" value="ECO:0007669"/>
    <property type="project" value="UniProtKB-ARBA"/>
</dbReference>
<dbReference type="RefSeq" id="XP_018824835.2">
    <property type="nucleotide sequence ID" value="XM_018969290.2"/>
</dbReference>
<dbReference type="KEGG" id="jre:108994165"/>
<dbReference type="InterPro" id="IPR055198">
    <property type="entry name" value="NSD_PHD"/>
</dbReference>
<gene>
    <name evidence="7 8" type="primary">LOC108994165</name>
</gene>
<keyword evidence="3" id="KW-0863">Zinc-finger</keyword>
<dbReference type="PANTHER" id="PTHR46235">
    <property type="entry name" value="PHD FINGER-CONTAINING PROTEIN DDB_G0268158"/>
    <property type="match status" value="1"/>
</dbReference>
<feature type="domain" description="Zinc finger PHD-type" evidence="5">
    <location>
        <begin position="43"/>
        <end position="97"/>
    </location>
</feature>
<dbReference type="STRING" id="51240.A0A2I4EZK3"/>
<name>A0A2I4EZK3_JUGRE</name>
<dbReference type="SMART" id="SM00249">
    <property type="entry name" value="PHD"/>
    <property type="match status" value="3"/>
</dbReference>
<dbReference type="Gramene" id="Jr09_15860_p1">
    <property type="protein sequence ID" value="cds.Jr09_15860_p1"/>
    <property type="gene ID" value="Jr09_15860"/>
</dbReference>
<sequence length="253" mass="28261">MPGVMPHDIIDLDYDLMDGEVEFNEVGLNEVELNEVEGVFDSVCAFCDDGGEILCCEGRCMRSFHATVQAGANMCPSLGFSLGELHGLPRFVCKNCEYQQHQCFACGKLGSSDVFSGAEVFPCINATCNYFYHPHCVAKLLYRENKAAAEELERNIVAGGYFTCPIHKCCVCKQGENKEDSQLQFAVCRRCPKSYHRKCLPRAIAFEDIEEEGITTRAWEGLLPDRVLIFCLNHEIVEELGAPIIDHIKFPGD</sequence>
<evidence type="ECO:0000313" key="7">
    <source>
        <dbReference type="RefSeq" id="XP_018824830.2"/>
    </source>
</evidence>
<dbReference type="Gramene" id="Jr09_15870_p1">
    <property type="protein sequence ID" value="cds.Jr09_15870_p1"/>
    <property type="gene ID" value="Jr09_15870"/>
</dbReference>
<dbReference type="InterPro" id="IPR055197">
    <property type="entry name" value="PHDvar_NSD"/>
</dbReference>
<evidence type="ECO:0000313" key="6">
    <source>
        <dbReference type="Proteomes" id="UP000235220"/>
    </source>
</evidence>
<evidence type="ECO:0000256" key="2">
    <source>
        <dbReference type="ARBA" id="ARBA00022737"/>
    </source>
</evidence>
<evidence type="ECO:0000256" key="1">
    <source>
        <dbReference type="ARBA" id="ARBA00022723"/>
    </source>
</evidence>
<dbReference type="OrthoDB" id="21264at2759"/>
<dbReference type="InterPro" id="IPR013083">
    <property type="entry name" value="Znf_RING/FYVE/PHD"/>
</dbReference>
<dbReference type="GO" id="GO:0008270">
    <property type="term" value="F:zinc ion binding"/>
    <property type="evidence" value="ECO:0007669"/>
    <property type="project" value="UniProtKB-KW"/>
</dbReference>
<feature type="domain" description="Zinc finger PHD-type" evidence="5">
    <location>
        <begin position="169"/>
        <end position="235"/>
    </location>
</feature>
<keyword evidence="6" id="KW-1185">Reference proteome</keyword>
<dbReference type="InterPro" id="IPR001965">
    <property type="entry name" value="Znf_PHD"/>
</dbReference>
<accession>A0A2I4EZK3</accession>
<protein>
    <submittedName>
        <fullName evidence="7 8">Protein ENHANCED DOWNY MILDEW 2-like</fullName>
    </submittedName>
</protein>